<gene>
    <name evidence="2" type="ORF">CAUJ_LOCUS16279</name>
</gene>
<dbReference type="EMBL" id="CAJGYM010000427">
    <property type="protein sequence ID" value="CAD6200384.1"/>
    <property type="molecule type" value="Genomic_DNA"/>
</dbReference>
<protein>
    <submittedName>
        <fullName evidence="2">Uncharacterized protein</fullName>
    </submittedName>
</protein>
<evidence type="ECO:0000313" key="2">
    <source>
        <dbReference type="EMBL" id="CAD6200384.1"/>
    </source>
</evidence>
<dbReference type="AlphaFoldDB" id="A0A8S1I0V9"/>
<evidence type="ECO:0000256" key="1">
    <source>
        <dbReference type="SAM" id="MobiDB-lite"/>
    </source>
</evidence>
<dbReference type="Proteomes" id="UP000835052">
    <property type="component" value="Unassembled WGS sequence"/>
</dbReference>
<feature type="non-terminal residue" evidence="2">
    <location>
        <position position="1"/>
    </location>
</feature>
<evidence type="ECO:0000313" key="3">
    <source>
        <dbReference type="Proteomes" id="UP000835052"/>
    </source>
</evidence>
<name>A0A8S1I0V9_9PELO</name>
<accession>A0A8S1I0V9</accession>
<organism evidence="2 3">
    <name type="scientific">Caenorhabditis auriculariae</name>
    <dbReference type="NCBI Taxonomy" id="2777116"/>
    <lineage>
        <taxon>Eukaryota</taxon>
        <taxon>Metazoa</taxon>
        <taxon>Ecdysozoa</taxon>
        <taxon>Nematoda</taxon>
        <taxon>Chromadorea</taxon>
        <taxon>Rhabditida</taxon>
        <taxon>Rhabditina</taxon>
        <taxon>Rhabditomorpha</taxon>
        <taxon>Rhabditoidea</taxon>
        <taxon>Rhabditidae</taxon>
        <taxon>Peloderinae</taxon>
        <taxon>Caenorhabditis</taxon>
    </lineage>
</organism>
<keyword evidence="3" id="KW-1185">Reference proteome</keyword>
<feature type="region of interest" description="Disordered" evidence="1">
    <location>
        <begin position="1"/>
        <end position="20"/>
    </location>
</feature>
<reference evidence="2" key="1">
    <citation type="submission" date="2020-10" db="EMBL/GenBank/DDBJ databases">
        <authorList>
            <person name="Kikuchi T."/>
        </authorList>
    </citation>
    <scope>NUCLEOTIDE SEQUENCE</scope>
    <source>
        <strain evidence="2">NKZ352</strain>
    </source>
</reference>
<comment type="caution">
    <text evidence="2">The sequence shown here is derived from an EMBL/GenBank/DDBJ whole genome shotgun (WGS) entry which is preliminary data.</text>
</comment>
<sequence length="116" mass="13235">MLRKKGNDVSDNAYSQEKERELSEYLTNAELVKKPTPQIEYSVDSFATMQKPDEQPVPPNFFNAKTFVAKPTSNVYAPRVAKPSENLKNFAKVHPQVVSSLQRPMVYRGHEIIKPK</sequence>
<proteinExistence type="predicted"/>